<gene>
    <name evidence="1" type="ORF">SCP_0112200</name>
</gene>
<organism evidence="1 2">
    <name type="scientific">Sparassis crispa</name>
    <dbReference type="NCBI Taxonomy" id="139825"/>
    <lineage>
        <taxon>Eukaryota</taxon>
        <taxon>Fungi</taxon>
        <taxon>Dikarya</taxon>
        <taxon>Basidiomycota</taxon>
        <taxon>Agaricomycotina</taxon>
        <taxon>Agaricomycetes</taxon>
        <taxon>Polyporales</taxon>
        <taxon>Sparassidaceae</taxon>
        <taxon>Sparassis</taxon>
    </lineage>
</organism>
<dbReference type="STRING" id="139825.A0A401G837"/>
<proteinExistence type="predicted"/>
<accession>A0A401G837</accession>
<dbReference type="RefSeq" id="XP_027609248.1">
    <property type="nucleotide sequence ID" value="XM_027753447.1"/>
</dbReference>
<dbReference type="AlphaFoldDB" id="A0A401G837"/>
<dbReference type="GeneID" id="38775252"/>
<dbReference type="Proteomes" id="UP000287166">
    <property type="component" value="Unassembled WGS sequence"/>
</dbReference>
<evidence type="ECO:0000313" key="2">
    <source>
        <dbReference type="Proteomes" id="UP000287166"/>
    </source>
</evidence>
<name>A0A401G837_9APHY</name>
<sequence length="813" mass="90022">MVSDSDTESESQPSVFEWQATDFAHVSSTQHVGSSQGTAEETRFSPRELQLAVNNLRAIDLAAAEHDATLHVVISRVSSTMLCFLEGILESSTPVFSDDGEHDVYIAMGQLLQFSFMSLLFDYRKLFHRIAARDTSHTSAPSTVVCWVDVVLSKLGDAVISLIGRHCTDVETLEWSFSTLKQQRETDSLYAAVQLPDEWAGVPNVINAEHASPAAKRLALQLTFAVYVVGPQLEDAGTMSDQENDVLGVLQLYMNRSSMSDRASGQSYADLQSTEHAETEKVRNAMTLSLFAAMDSIQLDEDRTPFRPHTQAALLHYMTTVMYPDNFCASVHDLVSPCAALNVAQTILLKWGHVVPWCWFLCDDPRIFNSEVIDYVTINWLHHLDSSNKDTDKCAEYVEPWHEEVTSVVATNPKAAIVFVNRILHHTVSVLSTVPPGHLTLSSLDALRKSCWAAAQLLRSSQLGDLDVSSLYAAMCRLFVLLRDGEEDLAVKDCIIECLTSASRDNLPSVMSSILDDTKLSLALRMEEKISGLKCLALDEDERSSLRSNETASFGQLLHFITILWHGNVKTAFRREITLPFINALLNWLVSQSPGADCSVMLRDSLLTSLTVVEPLLSQDGVDRLWDIDVVWQMAMESPPTNLLVASSFAAYVVTTAPSRNQDVLACSEAWDYLRDVLLLVLSHQFLGDEEPLALLVCPMVCQALSSLIHSAISATLQYILSSPWTMNLCTELQQLANASSSDDSTYTSVLRDRTLPFAEALLFHVTDILRSGVCRTETMVRNSDKQSRTGSCLIACRIDSVPRLILVTIPSE</sequence>
<reference evidence="1 2" key="1">
    <citation type="journal article" date="2018" name="Sci. Rep.">
        <title>Genome sequence of the cauliflower mushroom Sparassis crispa (Hanabiratake) and its association with beneficial usage.</title>
        <authorList>
            <person name="Kiyama R."/>
            <person name="Furutani Y."/>
            <person name="Kawaguchi K."/>
            <person name="Nakanishi T."/>
        </authorList>
    </citation>
    <scope>NUCLEOTIDE SEQUENCE [LARGE SCALE GENOMIC DNA]</scope>
</reference>
<dbReference type="InParanoid" id="A0A401G837"/>
<keyword evidence="2" id="KW-1185">Reference proteome</keyword>
<evidence type="ECO:0000313" key="1">
    <source>
        <dbReference type="EMBL" id="GBE78335.1"/>
    </source>
</evidence>
<dbReference type="EMBL" id="BFAD01000001">
    <property type="protein sequence ID" value="GBE78335.1"/>
    <property type="molecule type" value="Genomic_DNA"/>
</dbReference>
<dbReference type="OrthoDB" id="3233180at2759"/>
<comment type="caution">
    <text evidence="1">The sequence shown here is derived from an EMBL/GenBank/DDBJ whole genome shotgun (WGS) entry which is preliminary data.</text>
</comment>
<protein>
    <submittedName>
        <fullName evidence="1">Uncharacterized protein</fullName>
    </submittedName>
</protein>